<name>B6IH72_CAEBR</name>
<protein>
    <submittedName>
        <fullName evidence="2">Protein CBG27016</fullName>
    </submittedName>
</protein>
<proteinExistence type="predicted"/>
<accession>B6IH72</accession>
<gene>
    <name evidence="2" type="ORF">CBG27016</name>
    <name evidence="2" type="ORF">CBG_27016</name>
</gene>
<organism evidence="2 3">
    <name type="scientific">Caenorhabditis briggsae</name>
    <dbReference type="NCBI Taxonomy" id="6238"/>
    <lineage>
        <taxon>Eukaryota</taxon>
        <taxon>Metazoa</taxon>
        <taxon>Ecdysozoa</taxon>
        <taxon>Nematoda</taxon>
        <taxon>Chromadorea</taxon>
        <taxon>Rhabditida</taxon>
        <taxon>Rhabditina</taxon>
        <taxon>Rhabditomorpha</taxon>
        <taxon>Rhabditoidea</taxon>
        <taxon>Rhabditidae</taxon>
        <taxon>Peloderinae</taxon>
        <taxon>Caenorhabditis</taxon>
    </lineage>
</organism>
<evidence type="ECO:0000256" key="1">
    <source>
        <dbReference type="SAM" id="MobiDB-lite"/>
    </source>
</evidence>
<dbReference type="AlphaFoldDB" id="B6IH72"/>
<reference evidence="2 3" key="2">
    <citation type="journal article" date="2011" name="PLoS Genet.">
        <title>Caenorhabditis briggsae recombinant inbred line genotypes reveal inter-strain incompatibility and the evolution of recombination.</title>
        <authorList>
            <person name="Ross J.A."/>
            <person name="Koboldt D.C."/>
            <person name="Staisch J.E."/>
            <person name="Chamberlin H.M."/>
            <person name="Gupta B.P."/>
            <person name="Miller R.D."/>
            <person name="Baird S.E."/>
            <person name="Haag E.S."/>
        </authorList>
    </citation>
    <scope>NUCLEOTIDE SEQUENCE [LARGE SCALE GENOMIC DNA]</scope>
    <source>
        <strain evidence="2 3">AF16</strain>
    </source>
</reference>
<dbReference type="HOGENOM" id="CLU_1620519_0_0_1"/>
<dbReference type="InParanoid" id="B6IH72"/>
<dbReference type="Proteomes" id="UP000008549">
    <property type="component" value="Unassembled WGS sequence"/>
</dbReference>
<evidence type="ECO:0000313" key="2">
    <source>
        <dbReference type="EMBL" id="CAR99252.1"/>
    </source>
</evidence>
<dbReference type="CTD" id="68918480"/>
<dbReference type="GeneID" id="68918480"/>
<keyword evidence="3" id="KW-1185">Reference proteome</keyword>
<reference evidence="2 3" key="1">
    <citation type="journal article" date="2003" name="PLoS Biol.">
        <title>The genome sequence of Caenorhabditis briggsae: a platform for comparative genomics.</title>
        <authorList>
            <person name="Stein L.D."/>
            <person name="Bao Z."/>
            <person name="Blasiar D."/>
            <person name="Blumenthal T."/>
            <person name="Brent M.R."/>
            <person name="Chen N."/>
            <person name="Chinwalla A."/>
            <person name="Clarke L."/>
            <person name="Clee C."/>
            <person name="Coghlan A."/>
            <person name="Coulson A."/>
            <person name="D'Eustachio P."/>
            <person name="Fitch D.H."/>
            <person name="Fulton L.A."/>
            <person name="Fulton R.E."/>
            <person name="Griffiths-Jones S."/>
            <person name="Harris T.W."/>
            <person name="Hillier L.W."/>
            <person name="Kamath R."/>
            <person name="Kuwabara P.E."/>
            <person name="Mardis E.R."/>
            <person name="Marra M.A."/>
            <person name="Miner T.L."/>
            <person name="Minx P."/>
            <person name="Mullikin J.C."/>
            <person name="Plumb R.W."/>
            <person name="Rogers J."/>
            <person name="Schein J.E."/>
            <person name="Sohrmann M."/>
            <person name="Spieth J."/>
            <person name="Stajich J.E."/>
            <person name="Wei C."/>
            <person name="Willey D."/>
            <person name="Wilson R.K."/>
            <person name="Durbin R."/>
            <person name="Waterston R.H."/>
        </authorList>
    </citation>
    <scope>NUCLEOTIDE SEQUENCE [LARGE SCALE GENOMIC DNA]</scope>
    <source>
        <strain evidence="2 3">AF16</strain>
    </source>
</reference>
<dbReference type="EMBL" id="HE601197">
    <property type="protein sequence ID" value="CAR99252.1"/>
    <property type="molecule type" value="Genomic_DNA"/>
</dbReference>
<sequence>MKKVHLYNISETEMKEKRPNKILKFAISQILKFGFLKFNNSEFQKFRNLRISKFQNSEIWKFETSEIKKISQFRNLKPYKFPSTYPSTLTYSLPDNWQSPMIGLMKTNSNLFLSSRNVLFSTNQTDEPDEPDGRTRTYEPDQKRTRNARSCVVKFFLIFNLFSL</sequence>
<evidence type="ECO:0000313" key="3">
    <source>
        <dbReference type="Proteomes" id="UP000008549"/>
    </source>
</evidence>
<feature type="compositionally biased region" description="Basic and acidic residues" evidence="1">
    <location>
        <begin position="131"/>
        <end position="143"/>
    </location>
</feature>
<dbReference type="RefSeq" id="XP_045098816.1">
    <property type="nucleotide sequence ID" value="XM_045237366.1"/>
</dbReference>
<dbReference type="KEGG" id="cbr:CBG_27016"/>
<feature type="region of interest" description="Disordered" evidence="1">
    <location>
        <begin position="122"/>
        <end position="143"/>
    </location>
</feature>